<keyword evidence="3" id="KW-1185">Reference proteome</keyword>
<reference evidence="2 3" key="1">
    <citation type="submission" date="2016-05" db="EMBL/GenBank/DDBJ databases">
        <title>A degradative enzymes factory behind the ericoid mycorrhizal symbiosis.</title>
        <authorList>
            <consortium name="DOE Joint Genome Institute"/>
            <person name="Martino E."/>
            <person name="Morin E."/>
            <person name="Grelet G."/>
            <person name="Kuo A."/>
            <person name="Kohler A."/>
            <person name="Daghino S."/>
            <person name="Barry K."/>
            <person name="Choi C."/>
            <person name="Cichocki N."/>
            <person name="Clum A."/>
            <person name="Copeland A."/>
            <person name="Hainaut M."/>
            <person name="Haridas S."/>
            <person name="Labutti K."/>
            <person name="Lindquist E."/>
            <person name="Lipzen A."/>
            <person name="Khouja H.-R."/>
            <person name="Murat C."/>
            <person name="Ohm R."/>
            <person name="Olson A."/>
            <person name="Spatafora J."/>
            <person name="Veneault-Fourrey C."/>
            <person name="Henrissat B."/>
            <person name="Grigoriev I."/>
            <person name="Martin F."/>
            <person name="Perotto S."/>
        </authorList>
    </citation>
    <scope>NUCLEOTIDE SEQUENCE [LARGE SCALE GENOMIC DNA]</scope>
    <source>
        <strain evidence="2 3">UAMH 7357</strain>
    </source>
</reference>
<gene>
    <name evidence="2" type="ORF">NA56DRAFT_704212</name>
</gene>
<proteinExistence type="predicted"/>
<evidence type="ECO:0000313" key="3">
    <source>
        <dbReference type="Proteomes" id="UP000235672"/>
    </source>
</evidence>
<dbReference type="STRING" id="1745343.A0A2J6Q409"/>
<feature type="compositionally biased region" description="Polar residues" evidence="1">
    <location>
        <begin position="1"/>
        <end position="17"/>
    </location>
</feature>
<dbReference type="Proteomes" id="UP000235672">
    <property type="component" value="Unassembled WGS sequence"/>
</dbReference>
<evidence type="ECO:0000313" key="2">
    <source>
        <dbReference type="EMBL" id="PMD20973.1"/>
    </source>
</evidence>
<accession>A0A2J6Q409</accession>
<sequence>MSSPSGSQAALPTTPNKEQNRTVNKENTALRAPLPNAPVNGANKVNVPGEVDATRNAGEVVQVPATAPPAEASTDKSDETQKSDQEDEEHANNAEEVPSDSEAAGPEDTNIDLPAFNWIDLQRRYSKAFHDVNKQEDEILEEFEKFSGAFSIWGQASANRDNERASKRLRTRENFVRLEEISLEAKKKHYTEVVDAFKKALALLAG</sequence>
<name>A0A2J6Q409_9HELO</name>
<organism evidence="2 3">
    <name type="scientific">Hyaloscypha hepaticicola</name>
    <dbReference type="NCBI Taxonomy" id="2082293"/>
    <lineage>
        <taxon>Eukaryota</taxon>
        <taxon>Fungi</taxon>
        <taxon>Dikarya</taxon>
        <taxon>Ascomycota</taxon>
        <taxon>Pezizomycotina</taxon>
        <taxon>Leotiomycetes</taxon>
        <taxon>Helotiales</taxon>
        <taxon>Hyaloscyphaceae</taxon>
        <taxon>Hyaloscypha</taxon>
    </lineage>
</organism>
<feature type="compositionally biased region" description="Basic and acidic residues" evidence="1">
    <location>
        <begin position="73"/>
        <end position="84"/>
    </location>
</feature>
<dbReference type="EMBL" id="KZ613483">
    <property type="protein sequence ID" value="PMD20973.1"/>
    <property type="molecule type" value="Genomic_DNA"/>
</dbReference>
<dbReference type="OrthoDB" id="5335351at2759"/>
<protein>
    <submittedName>
        <fullName evidence="2">Uncharacterized protein</fullName>
    </submittedName>
</protein>
<dbReference type="AlphaFoldDB" id="A0A2J6Q409"/>
<feature type="region of interest" description="Disordered" evidence="1">
    <location>
        <begin position="1"/>
        <end position="111"/>
    </location>
</feature>
<evidence type="ECO:0000256" key="1">
    <source>
        <dbReference type="SAM" id="MobiDB-lite"/>
    </source>
</evidence>